<dbReference type="EMBL" id="JAUSSU010000012">
    <property type="protein sequence ID" value="MDQ0115663.1"/>
    <property type="molecule type" value="Genomic_DNA"/>
</dbReference>
<evidence type="ECO:0000313" key="3">
    <source>
        <dbReference type="Proteomes" id="UP001229346"/>
    </source>
</evidence>
<reference evidence="2 3" key="1">
    <citation type="submission" date="2023-07" db="EMBL/GenBank/DDBJ databases">
        <title>Sorghum-associated microbial communities from plants grown in Nebraska, USA.</title>
        <authorList>
            <person name="Schachtman D."/>
        </authorList>
    </citation>
    <scope>NUCLEOTIDE SEQUENCE [LARGE SCALE GENOMIC DNA]</scope>
    <source>
        <strain evidence="2 3">CC482</strain>
    </source>
</reference>
<keyword evidence="3" id="KW-1185">Reference proteome</keyword>
<keyword evidence="1" id="KW-0812">Transmembrane</keyword>
<gene>
    <name evidence="2" type="ORF">J2T15_005130</name>
</gene>
<proteinExistence type="predicted"/>
<feature type="transmembrane region" description="Helical" evidence="1">
    <location>
        <begin position="31"/>
        <end position="54"/>
    </location>
</feature>
<evidence type="ECO:0000256" key="1">
    <source>
        <dbReference type="SAM" id="Phobius"/>
    </source>
</evidence>
<keyword evidence="1" id="KW-0472">Membrane</keyword>
<name>A0ABT9U7N9_PAEHA</name>
<accession>A0ABT9U7N9</accession>
<feature type="transmembrane region" description="Helical" evidence="1">
    <location>
        <begin position="66"/>
        <end position="91"/>
    </location>
</feature>
<dbReference type="Proteomes" id="UP001229346">
    <property type="component" value="Unassembled WGS sequence"/>
</dbReference>
<dbReference type="RefSeq" id="WP_307207502.1">
    <property type="nucleotide sequence ID" value="NZ_JAUSST010000009.1"/>
</dbReference>
<evidence type="ECO:0000313" key="2">
    <source>
        <dbReference type="EMBL" id="MDQ0115663.1"/>
    </source>
</evidence>
<comment type="caution">
    <text evidence="2">The sequence shown here is derived from an EMBL/GenBank/DDBJ whole genome shotgun (WGS) entry which is preliminary data.</text>
</comment>
<keyword evidence="1" id="KW-1133">Transmembrane helix</keyword>
<organism evidence="2 3">
    <name type="scientific">Paenibacillus harenae</name>
    <dbReference type="NCBI Taxonomy" id="306543"/>
    <lineage>
        <taxon>Bacteria</taxon>
        <taxon>Bacillati</taxon>
        <taxon>Bacillota</taxon>
        <taxon>Bacilli</taxon>
        <taxon>Bacillales</taxon>
        <taxon>Paenibacillaceae</taxon>
        <taxon>Paenibacillus</taxon>
    </lineage>
</organism>
<protein>
    <submittedName>
        <fullName evidence="2">RsiW-degrading membrane proteinase PrsW (M82 family)</fullName>
    </submittedName>
</protein>
<sequence length="97" mass="11031">MDYNNQPQVNPYNGGYNPNQQVSPVITVKDWMLQMLILIIPIVNIIMMFVWAFGEGNPTKQNYYKAALLWALIITILYVLIVVLFLGTFIASLGSSY</sequence>